<evidence type="ECO:0000256" key="7">
    <source>
        <dbReference type="NCBIfam" id="TIGR00260"/>
    </source>
</evidence>
<protein>
    <recommendedName>
        <fullName evidence="3 7">Threonine synthase</fullName>
        <ecNumber evidence="7 8">4.2.3.1</ecNumber>
    </recommendedName>
</protein>
<dbReference type="Proteomes" id="UP000473699">
    <property type="component" value="Unassembled WGS sequence"/>
</dbReference>
<dbReference type="InterPro" id="IPR026260">
    <property type="entry name" value="Thr_Synthase_bac/arc"/>
</dbReference>
<dbReference type="PANTHER" id="PTHR48078">
    <property type="entry name" value="THREONINE DEHYDRATASE, MITOCHONDRIAL-RELATED"/>
    <property type="match status" value="1"/>
</dbReference>
<keyword evidence="5 8" id="KW-0456">Lyase</keyword>
<dbReference type="RefSeq" id="WP_154529028.1">
    <property type="nucleotide sequence ID" value="NZ_VUNH01000008.1"/>
</dbReference>
<dbReference type="NCBIfam" id="TIGR00260">
    <property type="entry name" value="thrC"/>
    <property type="match status" value="1"/>
</dbReference>
<sequence length="409" mass="43861">MAFYTLKCALCGREFPAESELKTCPDCGIHGTMHVLYDYDEAKKQIGRASLAADRRVDLWRYEALLPVRKNSRRPALQVGWTPLYDMPQLASEYNVGQLLIKDDGRNPTASLKDRASAVAVTLAAEQNRSVLACASTGNAASSLAGFAANMGLKSVIFVPETAPVAKVTQLLVFGARVFLVKGDYAAAVRLAIEAIEHYGWYDRNCAINPFLVEGKKTCAMEIAEQCGWDVPDKVFVSVGDGCIVSSTYKGFYDLYKVGVIDRIPQIIGVQAEGACPIHRAIQEGADKVIFGPSHTIADSIDVGAPHNWAKALHAIRASRGNTTAVSDAEILSAVAELPRKSGVFAEPAGATAYAGFVKFAREGRLKAPDRVAVIISGNGLKDVASAQKAVPSADKVAPDMKELIKIFG</sequence>
<dbReference type="Pfam" id="PF00291">
    <property type="entry name" value="PALP"/>
    <property type="match status" value="1"/>
</dbReference>
<dbReference type="EC" id="4.2.3.1" evidence="7 8"/>
<dbReference type="SUPFAM" id="SSF53686">
    <property type="entry name" value="Tryptophan synthase beta subunit-like PLP-dependent enzymes"/>
    <property type="match status" value="1"/>
</dbReference>
<evidence type="ECO:0000256" key="1">
    <source>
        <dbReference type="ARBA" id="ARBA00001933"/>
    </source>
</evidence>
<keyword evidence="4 8" id="KW-0663">Pyridoxal phosphate</keyword>
<dbReference type="GO" id="GO:0009097">
    <property type="term" value="P:isoleucine biosynthetic process"/>
    <property type="evidence" value="ECO:0007669"/>
    <property type="project" value="TreeGrafter"/>
</dbReference>
<keyword evidence="13" id="KW-1185">Reference proteome</keyword>
<reference evidence="12 13" key="1">
    <citation type="submission" date="2019-08" db="EMBL/GenBank/DDBJ databases">
        <title>In-depth cultivation of the pig gut microbiome towards novel bacterial diversity and tailored functional studies.</title>
        <authorList>
            <person name="Wylensek D."/>
            <person name="Hitch T.C.A."/>
            <person name="Clavel T."/>
        </authorList>
    </citation>
    <scope>NUCLEOTIDE SEQUENCE [LARGE SCALE GENOMIC DNA]</scope>
    <source>
        <strain evidence="12 13">SM-530-WT-4B</strain>
    </source>
</reference>
<evidence type="ECO:0000256" key="3">
    <source>
        <dbReference type="ARBA" id="ARBA00018679"/>
    </source>
</evidence>
<dbReference type="InterPro" id="IPR036052">
    <property type="entry name" value="TrpB-like_PALP_sf"/>
</dbReference>
<evidence type="ECO:0000256" key="9">
    <source>
        <dbReference type="PIRSR" id="PIRSR038945-1"/>
    </source>
</evidence>
<evidence type="ECO:0000313" key="13">
    <source>
        <dbReference type="Proteomes" id="UP000473699"/>
    </source>
</evidence>
<dbReference type="GO" id="GO:0003941">
    <property type="term" value="F:L-serine ammonia-lyase activity"/>
    <property type="evidence" value="ECO:0007669"/>
    <property type="project" value="TreeGrafter"/>
</dbReference>
<keyword evidence="8" id="KW-0791">Threonine biosynthesis</keyword>
<feature type="modified residue" description="N6-(pyridoxal phosphate)lysine" evidence="10">
    <location>
        <position position="113"/>
    </location>
</feature>
<evidence type="ECO:0000256" key="10">
    <source>
        <dbReference type="PIRSR" id="PIRSR038945-2"/>
    </source>
</evidence>
<comment type="caution">
    <text evidence="12">The sequence shown here is derived from an EMBL/GenBank/DDBJ whole genome shotgun (WGS) entry which is preliminary data.</text>
</comment>
<evidence type="ECO:0000256" key="8">
    <source>
        <dbReference type="PIRNR" id="PIRNR038945"/>
    </source>
</evidence>
<comment type="function">
    <text evidence="8">Catalyzes the gamma-elimination of phosphate from L-phosphohomoserine and the beta-addition of water to produce L-threonine.</text>
</comment>
<evidence type="ECO:0000256" key="5">
    <source>
        <dbReference type="ARBA" id="ARBA00023239"/>
    </source>
</evidence>
<evidence type="ECO:0000256" key="6">
    <source>
        <dbReference type="ARBA" id="ARBA00049144"/>
    </source>
</evidence>
<dbReference type="InterPro" id="IPR001926">
    <property type="entry name" value="TrpB-like_PALP"/>
</dbReference>
<dbReference type="GO" id="GO:0004795">
    <property type="term" value="F:threonine synthase activity"/>
    <property type="evidence" value="ECO:0007669"/>
    <property type="project" value="UniProtKB-UniRule"/>
</dbReference>
<dbReference type="PIRSF" id="PIRSF038945">
    <property type="entry name" value="Thr_synthase"/>
    <property type="match status" value="1"/>
</dbReference>
<evidence type="ECO:0000313" key="12">
    <source>
        <dbReference type="EMBL" id="MST55939.1"/>
    </source>
</evidence>
<dbReference type="GO" id="GO:0006565">
    <property type="term" value="P:L-serine catabolic process"/>
    <property type="evidence" value="ECO:0007669"/>
    <property type="project" value="TreeGrafter"/>
</dbReference>
<comment type="similarity">
    <text evidence="2 8">Belongs to the threonine synthase family.</text>
</comment>
<dbReference type="GO" id="GO:0006567">
    <property type="term" value="P:L-threonine catabolic process"/>
    <property type="evidence" value="ECO:0007669"/>
    <property type="project" value="TreeGrafter"/>
</dbReference>
<dbReference type="CDD" id="cd01563">
    <property type="entry name" value="Thr-synth_1"/>
    <property type="match status" value="1"/>
</dbReference>
<dbReference type="AlphaFoldDB" id="A0A6L5YCM4"/>
<evidence type="ECO:0000256" key="4">
    <source>
        <dbReference type="ARBA" id="ARBA00022898"/>
    </source>
</evidence>
<comment type="pathway">
    <text evidence="8">Amino-acid biosynthesis; L-threonine biosynthesis; L-threonine from L-aspartate: step 5/5.</text>
</comment>
<dbReference type="GO" id="GO:0004794">
    <property type="term" value="F:threonine deaminase activity"/>
    <property type="evidence" value="ECO:0007669"/>
    <property type="project" value="TreeGrafter"/>
</dbReference>
<evidence type="ECO:0000259" key="11">
    <source>
        <dbReference type="Pfam" id="PF00291"/>
    </source>
</evidence>
<dbReference type="PANTHER" id="PTHR48078:SF6">
    <property type="entry name" value="L-THREONINE DEHYDRATASE CATABOLIC TDCB"/>
    <property type="match status" value="1"/>
</dbReference>
<comment type="catalytic activity">
    <reaction evidence="6 8">
        <text>O-phospho-L-homoserine + H2O = L-threonine + phosphate</text>
        <dbReference type="Rhea" id="RHEA:10840"/>
        <dbReference type="ChEBI" id="CHEBI:15377"/>
        <dbReference type="ChEBI" id="CHEBI:43474"/>
        <dbReference type="ChEBI" id="CHEBI:57590"/>
        <dbReference type="ChEBI" id="CHEBI:57926"/>
        <dbReference type="EC" id="4.2.3.1"/>
    </reaction>
</comment>
<evidence type="ECO:0000256" key="2">
    <source>
        <dbReference type="ARBA" id="ARBA00005517"/>
    </source>
</evidence>
<dbReference type="GO" id="GO:0009088">
    <property type="term" value="P:threonine biosynthetic process"/>
    <property type="evidence" value="ECO:0007669"/>
    <property type="project" value="UniProtKB-UniRule"/>
</dbReference>
<dbReference type="Gene3D" id="3.40.50.1100">
    <property type="match status" value="2"/>
</dbReference>
<gene>
    <name evidence="12" type="primary">thrC</name>
    <name evidence="12" type="ORF">FYJ74_07845</name>
</gene>
<accession>A0A6L5YCM4</accession>
<dbReference type="InterPro" id="IPR004450">
    <property type="entry name" value="Thr_synthase-like"/>
</dbReference>
<dbReference type="EMBL" id="VUNH01000008">
    <property type="protein sequence ID" value="MST55939.1"/>
    <property type="molecule type" value="Genomic_DNA"/>
</dbReference>
<dbReference type="InterPro" id="IPR050147">
    <property type="entry name" value="Ser/Thr_Dehydratase"/>
</dbReference>
<keyword evidence="8" id="KW-0028">Amino-acid biosynthesis</keyword>
<name>A0A6L5YCM4_9BACT</name>
<organism evidence="12 13">
    <name type="scientific">Pyramidobacter porci</name>
    <dbReference type="NCBI Taxonomy" id="2605789"/>
    <lineage>
        <taxon>Bacteria</taxon>
        <taxon>Thermotogati</taxon>
        <taxon>Synergistota</taxon>
        <taxon>Synergistia</taxon>
        <taxon>Synergistales</taxon>
        <taxon>Dethiosulfovibrionaceae</taxon>
        <taxon>Pyramidobacter</taxon>
    </lineage>
</organism>
<feature type="domain" description="Tryptophan synthase beta chain-like PALP" evidence="11">
    <location>
        <begin position="78"/>
        <end position="378"/>
    </location>
</feature>
<dbReference type="UniPathway" id="UPA00050">
    <property type="reaction ID" value="UER00065"/>
</dbReference>
<proteinExistence type="inferred from homology"/>
<comment type="cofactor">
    <cofactor evidence="1 8 9">
        <name>pyridoxal 5'-phosphate</name>
        <dbReference type="ChEBI" id="CHEBI:597326"/>
    </cofactor>
</comment>
<feature type="binding site" evidence="9">
    <location>
        <position position="139"/>
    </location>
    <ligand>
        <name>pyridoxal 5'-phosphate</name>
        <dbReference type="ChEBI" id="CHEBI:597326"/>
    </ligand>
</feature>